<gene>
    <name evidence="1" type="ORF">Tcan_07348</name>
</gene>
<protein>
    <submittedName>
        <fullName evidence="1">Uncharacterized protein</fullName>
    </submittedName>
</protein>
<accession>A0A0B2UYT1</accession>
<sequence>MRPLIATINSHPIKRANSPSRHVQETAELLVSDDLKSLLIPVIRKITTALLPKNIKMVMGSTETMPGSSKSHGYHSRAGFSSAPYVSCPEKETAELLVSDDLKSLLIPVIRKITTALLPKNIKMVMGSTETMPGSSKSHGYHSRAGFSSAPYVSFPEKVCLYSKVLSADAP</sequence>
<dbReference type="AlphaFoldDB" id="A0A0B2UYT1"/>
<organism evidence="1 2">
    <name type="scientific">Toxocara canis</name>
    <name type="common">Canine roundworm</name>
    <dbReference type="NCBI Taxonomy" id="6265"/>
    <lineage>
        <taxon>Eukaryota</taxon>
        <taxon>Metazoa</taxon>
        <taxon>Ecdysozoa</taxon>
        <taxon>Nematoda</taxon>
        <taxon>Chromadorea</taxon>
        <taxon>Rhabditida</taxon>
        <taxon>Spirurina</taxon>
        <taxon>Ascaridomorpha</taxon>
        <taxon>Ascaridoidea</taxon>
        <taxon>Toxocaridae</taxon>
        <taxon>Toxocara</taxon>
    </lineage>
</organism>
<comment type="caution">
    <text evidence="1">The sequence shown here is derived from an EMBL/GenBank/DDBJ whole genome shotgun (WGS) entry which is preliminary data.</text>
</comment>
<name>A0A0B2UYT1_TOXCA</name>
<keyword evidence="2" id="KW-1185">Reference proteome</keyword>
<evidence type="ECO:0000313" key="2">
    <source>
        <dbReference type="Proteomes" id="UP000031036"/>
    </source>
</evidence>
<dbReference type="EMBL" id="JPKZ01002921">
    <property type="protein sequence ID" value="KHN74349.1"/>
    <property type="molecule type" value="Genomic_DNA"/>
</dbReference>
<reference evidence="1 2" key="1">
    <citation type="submission" date="2014-11" db="EMBL/GenBank/DDBJ databases">
        <title>Genetic blueprint of the zoonotic pathogen Toxocara canis.</title>
        <authorList>
            <person name="Zhu X.-Q."/>
            <person name="Korhonen P.K."/>
            <person name="Cai H."/>
            <person name="Young N.D."/>
            <person name="Nejsum P."/>
            <person name="von Samson-Himmelstjerna G."/>
            <person name="Boag P.R."/>
            <person name="Tan P."/>
            <person name="Li Q."/>
            <person name="Min J."/>
            <person name="Yang Y."/>
            <person name="Wang X."/>
            <person name="Fang X."/>
            <person name="Hall R.S."/>
            <person name="Hofmann A."/>
            <person name="Sternberg P.W."/>
            <person name="Jex A.R."/>
            <person name="Gasser R.B."/>
        </authorList>
    </citation>
    <scope>NUCLEOTIDE SEQUENCE [LARGE SCALE GENOMIC DNA]</scope>
    <source>
        <strain evidence="1">PN_DK_2014</strain>
    </source>
</reference>
<dbReference type="Proteomes" id="UP000031036">
    <property type="component" value="Unassembled WGS sequence"/>
</dbReference>
<evidence type="ECO:0000313" key="1">
    <source>
        <dbReference type="EMBL" id="KHN74349.1"/>
    </source>
</evidence>
<proteinExistence type="predicted"/>